<name>A0A420BLD0_SPHD1</name>
<gene>
    <name evidence="1" type="ORF">DFQ12_2437</name>
</gene>
<dbReference type="Gene3D" id="1.20.120.330">
    <property type="entry name" value="Nucleotidyltransferases domain 2"/>
    <property type="match status" value="1"/>
</dbReference>
<dbReference type="Proteomes" id="UP000286246">
    <property type="component" value="Unassembled WGS sequence"/>
</dbReference>
<evidence type="ECO:0000313" key="1">
    <source>
        <dbReference type="EMBL" id="RKE57549.1"/>
    </source>
</evidence>
<organism evidence="1 2">
    <name type="scientific">Sphingobacterium detergens</name>
    <dbReference type="NCBI Taxonomy" id="1145106"/>
    <lineage>
        <taxon>Bacteria</taxon>
        <taxon>Pseudomonadati</taxon>
        <taxon>Bacteroidota</taxon>
        <taxon>Sphingobacteriia</taxon>
        <taxon>Sphingobacteriales</taxon>
        <taxon>Sphingobacteriaceae</taxon>
        <taxon>Sphingobacterium</taxon>
    </lineage>
</organism>
<dbReference type="OrthoDB" id="693624at2"/>
<keyword evidence="2" id="KW-1185">Reference proteome</keyword>
<evidence type="ECO:0008006" key="3">
    <source>
        <dbReference type="Google" id="ProtNLM"/>
    </source>
</evidence>
<dbReference type="EMBL" id="RAPY01000001">
    <property type="protein sequence ID" value="RKE57549.1"/>
    <property type="molecule type" value="Genomic_DNA"/>
</dbReference>
<comment type="caution">
    <text evidence="1">The sequence shown here is derived from an EMBL/GenBank/DDBJ whole genome shotgun (WGS) entry which is preliminary data.</text>
</comment>
<accession>A0A420BLD0</accession>
<dbReference type="RefSeq" id="WP_120259098.1">
    <property type="nucleotide sequence ID" value="NZ_RAPY01000001.1"/>
</dbReference>
<evidence type="ECO:0000313" key="2">
    <source>
        <dbReference type="Proteomes" id="UP000286246"/>
    </source>
</evidence>
<proteinExistence type="predicted"/>
<sequence>MELNKTLLIERLSSKLDLQAVFLYDYCIGDEITAHLMVVIRPVKGVSPSTMTPIVKLCMADMPEISFHVVLEGDWLSQLRNGSLYHSFASLPKHRLYYERAKEIDRLLNKKVVSSLIELNRSDYEKAKQFSEEYLAAAVGFALEERFDQSLYMLHQSLEVRIRSFYTLLGRQLGKNHNLENIIKNVRGIVPELLSVFAYNTGDVEMYRLLDLAYRACVKGESLEIAVEQYDFISTQCICLAEILDAMVERMATGVAAYRALLPVDKPEEGKKSTVEVVKQKEKLNVSQPVVCEDFSGFPWPQQYKDNANRLLDDIYSKHRPEQILLVNYRTAGLSKGNPFQEGTSEQMPREELEMHLVVLMKNRGPFRFREVRNRVVCATMVFLNLSYVEIALKEGSRFVNAVWKNGWLVRKKSTFDTPVVPVEMNWKAKADRVDTLVCNAEAAMKNLLMLMRDAPILMDDSSLLILHQLIDISVRTYLKCVVGFIPEGVVLYTLIDWCTIADTQVIDYLSTWNTSENKVFIFAMEPQRVLWTNLTTDFSSEDRLIVQRKAKELVEFFVHLCKEAVQSMESHAIEPIADPMID</sequence>
<protein>
    <recommendedName>
        <fullName evidence="3">HEPN domain-containing protein</fullName>
    </recommendedName>
</protein>
<dbReference type="AlphaFoldDB" id="A0A420BLD0"/>
<reference evidence="1 2" key="1">
    <citation type="submission" date="2018-09" db="EMBL/GenBank/DDBJ databases">
        <title>Genomic Encyclopedia of Type Strains, Phase III (KMG-III): the genomes of soil and plant-associated and newly described type strains.</title>
        <authorList>
            <person name="Whitman W."/>
        </authorList>
    </citation>
    <scope>NUCLEOTIDE SEQUENCE [LARGE SCALE GENOMIC DNA]</scope>
    <source>
        <strain evidence="1 2">CECT 7938</strain>
    </source>
</reference>